<dbReference type="SUPFAM" id="SSF51735">
    <property type="entry name" value="NAD(P)-binding Rossmann-fold domains"/>
    <property type="match status" value="1"/>
</dbReference>
<reference evidence="7" key="1">
    <citation type="submission" date="2017-09" db="EMBL/GenBank/DDBJ databases">
        <title>Depth-based differentiation of microbial function through sediment-hosted aquifers and enrichment of novel symbionts in the deep terrestrial subsurface.</title>
        <authorList>
            <person name="Probst A.J."/>
            <person name="Ladd B."/>
            <person name="Jarett J.K."/>
            <person name="Geller-Mcgrath D.E."/>
            <person name="Sieber C.M.K."/>
            <person name="Emerson J.B."/>
            <person name="Anantharaman K."/>
            <person name="Thomas B.C."/>
            <person name="Malmstrom R."/>
            <person name="Stieglmeier M."/>
            <person name="Klingl A."/>
            <person name="Woyke T."/>
            <person name="Ryan C.M."/>
            <person name="Banfield J.F."/>
        </authorList>
    </citation>
    <scope>NUCLEOTIDE SEQUENCE [LARGE SCALE GENOMIC DNA]</scope>
</reference>
<dbReference type="AlphaFoldDB" id="A0A2H0X7D4"/>
<evidence type="ECO:0000313" key="7">
    <source>
        <dbReference type="Proteomes" id="UP000231414"/>
    </source>
</evidence>
<keyword evidence="3" id="KW-0520">NAD</keyword>
<accession>A0A2H0X7D4</accession>
<dbReference type="EMBL" id="PEYW01000026">
    <property type="protein sequence ID" value="PIS20836.1"/>
    <property type="molecule type" value="Genomic_DNA"/>
</dbReference>
<dbReference type="InterPro" id="IPR044516">
    <property type="entry name" value="UXS-like"/>
</dbReference>
<name>A0A2H0X7D4_UNCKA</name>
<evidence type="ECO:0000256" key="4">
    <source>
        <dbReference type="ARBA" id="ARBA00023239"/>
    </source>
</evidence>
<keyword evidence="2" id="KW-0210">Decarboxylase</keyword>
<proteinExistence type="predicted"/>
<dbReference type="PANTHER" id="PTHR43078:SF6">
    <property type="entry name" value="UDP-GLUCURONIC ACID DECARBOXYLASE 1"/>
    <property type="match status" value="1"/>
</dbReference>
<dbReference type="Pfam" id="PF01370">
    <property type="entry name" value="Epimerase"/>
    <property type="match status" value="1"/>
</dbReference>
<dbReference type="GO" id="GO:0070403">
    <property type="term" value="F:NAD+ binding"/>
    <property type="evidence" value="ECO:0007669"/>
    <property type="project" value="InterPro"/>
</dbReference>
<dbReference type="PROSITE" id="PS51257">
    <property type="entry name" value="PROKAR_LIPOPROTEIN"/>
    <property type="match status" value="1"/>
</dbReference>
<dbReference type="GO" id="GO:0048040">
    <property type="term" value="F:UDP-glucuronate decarboxylase activity"/>
    <property type="evidence" value="ECO:0007669"/>
    <property type="project" value="TreeGrafter"/>
</dbReference>
<evidence type="ECO:0000256" key="1">
    <source>
        <dbReference type="ARBA" id="ARBA00001911"/>
    </source>
</evidence>
<sequence>MIPNLPKNNKERINNNKKPPTALVAGGAGFIGCNLTKELLQQGYRIVIIDNFATGRESSLATLVNQPYLKVINHDLNQPLTVKLEKIDQVWHLISQEAYLYQDKKANLQGLLTNSLATKQLLDIAGQNDAKFLLASSLEVYRGLLSSQTLNYYFGATNEDTIRFSHAESKRYAEALTWEYFKEKGLNARICRLGEVYGPGMNLDSSGHLGLFIKQLKKSNIIQIEGDGLEKEYYIHIDDLVSGLLKAMNNEQTNGKILPISSLEPITALETAYTIKALLKDEPEISFTENPEKAQLPDINPAEYSDLKTIRWSPKINFKEGLVQLLNEYQFPLSVAGQKLNQNPIAKAEPKKLEGVKKEELLEPPSLKAEVKTDKKSTNKKQRFSIIWPSKKVWAKTLLLGAALMAATIFPTIVTSLKIVKTTRVLEKSLIPSGKENTGTVPDQVSQGIKQAENLKKNWPLNYSWWWDARTKEDTQKQADILFYTAKTITDIAQLKNQLTQVIGNLLGKENTAFDEKNWRESAQSFVRNMDIWQNLIKDLSKTETLKNIEATLTTYHQAFKEKAILWQTAGKNWQSLLGYEQSANYLLILRDSSQSSLAGGKPLSAALVKIEKGKITEVEVSNFNSYFEEDELTKLTSAKEQAEYIISNFRETGYLTGVVSISSNSLPSLLANLPELYVSNINQKISPENVITVMNERVVSSTVDYQGKEVATQILQQILQETVKLDQAKHWSLLEKIWEGLQKQNITFYGPAIADSLKAAGWSGEALEPNNDSDLLGIFDNTSNGTKASFYLEKKLNYKIKGVEDGQNKYLVGILEITYRHTSPTNSWPAGKFANDWQLLIPKSSQLLEVKYNQQVVTSQIKEEEALGGTRITGSFEIGAEEVLKLSAAYQLPDTIDPRAYRLNIQSPWGEKPYPITVTYQGGTLSNKQTIITSQGQIKKSGYSVIWETIADSRQRLEISQE</sequence>
<dbReference type="Gene3D" id="3.40.50.720">
    <property type="entry name" value="NAD(P)-binding Rossmann-like Domain"/>
    <property type="match status" value="1"/>
</dbReference>
<dbReference type="GO" id="GO:0042732">
    <property type="term" value="P:D-xylose metabolic process"/>
    <property type="evidence" value="ECO:0007669"/>
    <property type="project" value="InterPro"/>
</dbReference>
<comment type="caution">
    <text evidence="6">The sequence shown here is derived from an EMBL/GenBank/DDBJ whole genome shotgun (WGS) entry which is preliminary data.</text>
</comment>
<evidence type="ECO:0000256" key="3">
    <source>
        <dbReference type="ARBA" id="ARBA00023027"/>
    </source>
</evidence>
<protein>
    <recommendedName>
        <fullName evidence="5">NAD-dependent epimerase/dehydratase domain-containing protein</fullName>
    </recommendedName>
</protein>
<dbReference type="InterPro" id="IPR001509">
    <property type="entry name" value="Epimerase_deHydtase"/>
</dbReference>
<evidence type="ECO:0000313" key="6">
    <source>
        <dbReference type="EMBL" id="PIS20836.1"/>
    </source>
</evidence>
<dbReference type="InterPro" id="IPR036291">
    <property type="entry name" value="NAD(P)-bd_dom_sf"/>
</dbReference>
<evidence type="ECO:0000256" key="2">
    <source>
        <dbReference type="ARBA" id="ARBA00022793"/>
    </source>
</evidence>
<dbReference type="PANTHER" id="PTHR43078">
    <property type="entry name" value="UDP-GLUCURONIC ACID DECARBOXYLASE-RELATED"/>
    <property type="match status" value="1"/>
</dbReference>
<dbReference type="GO" id="GO:0005737">
    <property type="term" value="C:cytoplasm"/>
    <property type="evidence" value="ECO:0007669"/>
    <property type="project" value="TreeGrafter"/>
</dbReference>
<feature type="domain" description="NAD-dependent epimerase/dehydratase" evidence="5">
    <location>
        <begin position="22"/>
        <end position="253"/>
    </location>
</feature>
<gene>
    <name evidence="6" type="ORF">COT52_01760</name>
</gene>
<keyword evidence="4" id="KW-0456">Lyase</keyword>
<organism evidence="6 7">
    <name type="scientific">candidate division WWE3 bacterium CG08_land_8_20_14_0_20_43_13</name>
    <dbReference type="NCBI Taxonomy" id="1975087"/>
    <lineage>
        <taxon>Bacteria</taxon>
        <taxon>Katanobacteria</taxon>
    </lineage>
</organism>
<dbReference type="Proteomes" id="UP000231414">
    <property type="component" value="Unassembled WGS sequence"/>
</dbReference>
<comment type="cofactor">
    <cofactor evidence="1">
        <name>NAD(+)</name>
        <dbReference type="ChEBI" id="CHEBI:57540"/>
    </cofactor>
</comment>
<evidence type="ECO:0000259" key="5">
    <source>
        <dbReference type="Pfam" id="PF01370"/>
    </source>
</evidence>